<evidence type="ECO:0000313" key="1">
    <source>
        <dbReference type="EMBL" id="EDX77636.1"/>
    </source>
</evidence>
<dbReference type="HOGENOM" id="CLU_3151617_0_0_3"/>
<keyword evidence="2" id="KW-1185">Reference proteome</keyword>
<proteinExistence type="predicted"/>
<dbReference type="EMBL" id="DS989843">
    <property type="protein sequence ID" value="EDX77636.1"/>
    <property type="molecule type" value="Genomic_DNA"/>
</dbReference>
<dbReference type="AlphaFoldDB" id="B4VKI5"/>
<evidence type="ECO:0000313" key="2">
    <source>
        <dbReference type="Proteomes" id="UP000003835"/>
    </source>
</evidence>
<name>B4VKI5_9CYAN</name>
<sequence>MKCSAFKLYLFKYIVAIFKNEILTIRGSQAFNWSHQCAIALSTPPLIP</sequence>
<protein>
    <submittedName>
        <fullName evidence="1">Uncharacterized protein</fullName>
    </submittedName>
</protein>
<organism evidence="1 2">
    <name type="scientific">Coleofasciculus chthonoplastes PCC 7420</name>
    <dbReference type="NCBI Taxonomy" id="118168"/>
    <lineage>
        <taxon>Bacteria</taxon>
        <taxon>Bacillati</taxon>
        <taxon>Cyanobacteriota</taxon>
        <taxon>Cyanophyceae</taxon>
        <taxon>Coleofasciculales</taxon>
        <taxon>Coleofasciculaceae</taxon>
        <taxon>Coleofasciculus</taxon>
    </lineage>
</organism>
<dbReference type="Proteomes" id="UP000003835">
    <property type="component" value="Unassembled WGS sequence"/>
</dbReference>
<gene>
    <name evidence="1" type="ORF">MC7420_2960</name>
</gene>
<reference evidence="1 2" key="1">
    <citation type="submission" date="2008-07" db="EMBL/GenBank/DDBJ databases">
        <authorList>
            <person name="Tandeau de Marsac N."/>
            <person name="Ferriera S."/>
            <person name="Johnson J."/>
            <person name="Kravitz S."/>
            <person name="Beeson K."/>
            <person name="Sutton G."/>
            <person name="Rogers Y.-H."/>
            <person name="Friedman R."/>
            <person name="Frazier M."/>
            <person name="Venter J.C."/>
        </authorList>
    </citation>
    <scope>NUCLEOTIDE SEQUENCE [LARGE SCALE GENOMIC DNA]</scope>
    <source>
        <strain evidence="1 2">PCC 7420</strain>
    </source>
</reference>
<dbReference type="STRING" id="118168.MC7420_2960"/>
<accession>B4VKI5</accession>